<gene>
    <name evidence="2" type="ORF">RCF98_00280</name>
</gene>
<feature type="domain" description="Methyltransferase type 11" evidence="1">
    <location>
        <begin position="56"/>
        <end position="152"/>
    </location>
</feature>
<dbReference type="GO" id="GO:0032259">
    <property type="term" value="P:methylation"/>
    <property type="evidence" value="ECO:0007669"/>
    <property type="project" value="UniProtKB-KW"/>
</dbReference>
<evidence type="ECO:0000259" key="1">
    <source>
        <dbReference type="Pfam" id="PF08241"/>
    </source>
</evidence>
<keyword evidence="3" id="KW-1185">Reference proteome</keyword>
<organism evidence="2 3">
    <name type="scientific">Thiothrix lacustris</name>
    <dbReference type="NCBI Taxonomy" id="525917"/>
    <lineage>
        <taxon>Bacteria</taxon>
        <taxon>Pseudomonadati</taxon>
        <taxon>Pseudomonadota</taxon>
        <taxon>Gammaproteobacteria</taxon>
        <taxon>Thiotrichales</taxon>
        <taxon>Thiotrichaceae</taxon>
        <taxon>Thiothrix</taxon>
    </lineage>
</organism>
<dbReference type="Proteomes" id="UP001236657">
    <property type="component" value="Chromosome"/>
</dbReference>
<keyword evidence="2" id="KW-0808">Transferase</keyword>
<name>A0ABY9MQ72_9GAMM</name>
<reference evidence="2 3" key="1">
    <citation type="submission" date="2023-08" db="EMBL/GenBank/DDBJ databases">
        <title>New molecular markers tilS and rpoB for phylogenetic and monitoring studies of the genus Thiothrix biodiversity.</title>
        <authorList>
            <person name="Ravin N.V."/>
            <person name="Smolyakov D."/>
            <person name="Markov N.D."/>
            <person name="Beletsky A.V."/>
            <person name="Mardanov A.V."/>
            <person name="Rudenko T.S."/>
            <person name="Grabovich M.Y."/>
        </authorList>
    </citation>
    <scope>NUCLEOTIDE SEQUENCE [LARGE SCALE GENOMIC DNA]</scope>
    <source>
        <strain evidence="2 3">MK1</strain>
    </source>
</reference>
<dbReference type="RefSeq" id="WP_028489851.1">
    <property type="nucleotide sequence ID" value="NZ_CP133218.1"/>
</dbReference>
<dbReference type="EMBL" id="CP133218">
    <property type="protein sequence ID" value="WML90805.1"/>
    <property type="molecule type" value="Genomic_DNA"/>
</dbReference>
<dbReference type="InterPro" id="IPR013216">
    <property type="entry name" value="Methyltransf_11"/>
</dbReference>
<dbReference type="GO" id="GO:0008168">
    <property type="term" value="F:methyltransferase activity"/>
    <property type="evidence" value="ECO:0007669"/>
    <property type="project" value="UniProtKB-KW"/>
</dbReference>
<evidence type="ECO:0000313" key="3">
    <source>
        <dbReference type="Proteomes" id="UP001236657"/>
    </source>
</evidence>
<dbReference type="InterPro" id="IPR029063">
    <property type="entry name" value="SAM-dependent_MTases_sf"/>
</dbReference>
<dbReference type="SUPFAM" id="SSF53335">
    <property type="entry name" value="S-adenosyl-L-methionine-dependent methyltransferases"/>
    <property type="match status" value="1"/>
</dbReference>
<dbReference type="Gene3D" id="3.40.50.150">
    <property type="entry name" value="Vaccinia Virus protein VP39"/>
    <property type="match status" value="1"/>
</dbReference>
<protein>
    <submittedName>
        <fullName evidence="2">Methyltransferase domain-containing protein</fullName>
    </submittedName>
</protein>
<proteinExistence type="predicted"/>
<accession>A0ABY9MQ72</accession>
<keyword evidence="2" id="KW-0489">Methyltransferase</keyword>
<evidence type="ECO:0000313" key="2">
    <source>
        <dbReference type="EMBL" id="WML90805.1"/>
    </source>
</evidence>
<dbReference type="Pfam" id="PF08241">
    <property type="entry name" value="Methyltransf_11"/>
    <property type="match status" value="1"/>
</dbReference>
<dbReference type="CDD" id="cd02440">
    <property type="entry name" value="AdoMet_MTases"/>
    <property type="match status" value="1"/>
</dbReference>
<sequence>MINWLSSKWHRPERGWDPVDPVWAKEYAEAEWQMVDIALLDQLEEKLGGLSGKRVLDMGAGAGQYSVALAQRGAEVTWHDISLTYQDIAKEKSEAAGVKLHWSLGYLEETQGLDLASFDFIFNRICWYYCQNDKVFARKLWSLLKPGGLLYIHAPNSQFHRDGMSTSAQLRTWLNAQTGFKIGHPMLPPRRIPSLFETLPVSKLEADYCDARNDVVWLWK</sequence>